<evidence type="ECO:0000256" key="5">
    <source>
        <dbReference type="ARBA" id="ARBA00022842"/>
    </source>
</evidence>
<accession>A0A1G2F2W5</accession>
<evidence type="ECO:0000313" key="11">
    <source>
        <dbReference type="EMBL" id="OGZ31928.1"/>
    </source>
</evidence>
<sequence>MIYNSIFKDYDIRGIYPAEINEEFAYGLAKAFCAFLEEKKLSGPVIVGTDARISSPSLKEFFIKGVLEQGRDIIDIGMATSPLFYFSALKEKPAGGAMLTASHNPKEYNGFKLVLGDGGLLNGKIGLPEIKKLLEKEIFAGKNFGQVSSKDFSEEYLEFVVKPFKMTAGKRKNDILVVADAGNGSSGLLLKKFFEKIGVKHYPLFFEPDGNFPNHPPDPLKKESWKQIKKEIAARKADLGFIIDADGDRIIFLDEQGDVLRSDIVYALLLDKILESGDKVVFGVNSSKIIEDIAKNKGTKAERIRVGRGFIPEIMKKQDIKIMAEYSGHYYFKEFSYFDSSLLALSYVLGLFSDQEKPFSELLRPYQKYANSGELNFRIQDWDGLLEKLKEIYKDGEQRFIDGLSAEYPDWWFNIRPSKTEPLVRLVIEANSQEILEREKAKLLNILKVL</sequence>
<comment type="caution">
    <text evidence="11">The sequence shown here is derived from an EMBL/GenBank/DDBJ whole genome shotgun (WGS) entry which is preliminary data.</text>
</comment>
<keyword evidence="4" id="KW-0479">Metal-binding</keyword>
<dbReference type="InterPro" id="IPR005843">
    <property type="entry name" value="A-D-PHexomutase_C"/>
</dbReference>
<dbReference type="GO" id="GO:0005975">
    <property type="term" value="P:carbohydrate metabolic process"/>
    <property type="evidence" value="ECO:0007669"/>
    <property type="project" value="InterPro"/>
</dbReference>
<dbReference type="InterPro" id="IPR005846">
    <property type="entry name" value="A-D-PHexomutase_a/b/a-III"/>
</dbReference>
<dbReference type="STRING" id="1801726.A3H02_00365"/>
<evidence type="ECO:0000259" key="7">
    <source>
        <dbReference type="Pfam" id="PF00408"/>
    </source>
</evidence>
<dbReference type="SUPFAM" id="SSF55957">
    <property type="entry name" value="Phosphoglucomutase, C-terminal domain"/>
    <property type="match status" value="1"/>
</dbReference>
<dbReference type="InterPro" id="IPR005845">
    <property type="entry name" value="A-D-PHexomutase_a/b/a-II"/>
</dbReference>
<evidence type="ECO:0000256" key="6">
    <source>
        <dbReference type="ARBA" id="ARBA00023235"/>
    </source>
</evidence>
<dbReference type="Pfam" id="PF00408">
    <property type="entry name" value="PGM_PMM_IV"/>
    <property type="match status" value="1"/>
</dbReference>
<evidence type="ECO:0000256" key="2">
    <source>
        <dbReference type="ARBA" id="ARBA00010231"/>
    </source>
</evidence>
<comment type="similarity">
    <text evidence="2">Belongs to the phosphohexose mutase family.</text>
</comment>
<keyword evidence="6" id="KW-0413">Isomerase</keyword>
<name>A0A1G2F2W5_9BACT</name>
<dbReference type="Pfam" id="PF02879">
    <property type="entry name" value="PGM_PMM_II"/>
    <property type="match status" value="1"/>
</dbReference>
<dbReference type="CDD" id="cd03089">
    <property type="entry name" value="PMM_PGM"/>
    <property type="match status" value="1"/>
</dbReference>
<dbReference type="PRINTS" id="PR00509">
    <property type="entry name" value="PGMPMM"/>
</dbReference>
<feature type="domain" description="Alpha-D-phosphohexomutase C-terminal" evidence="7">
    <location>
        <begin position="374"/>
        <end position="444"/>
    </location>
</feature>
<keyword evidence="5" id="KW-0460">Magnesium</keyword>
<dbReference type="GO" id="GO:0016868">
    <property type="term" value="F:intramolecular phosphotransferase activity"/>
    <property type="evidence" value="ECO:0007669"/>
    <property type="project" value="InterPro"/>
</dbReference>
<dbReference type="Pfam" id="PF02880">
    <property type="entry name" value="PGM_PMM_III"/>
    <property type="match status" value="1"/>
</dbReference>
<dbReference type="AlphaFoldDB" id="A0A1G2F2W5"/>
<dbReference type="InterPro" id="IPR016055">
    <property type="entry name" value="A-D-PHexomutase_a/b/a-I/II/III"/>
</dbReference>
<dbReference type="Gene3D" id="3.30.310.50">
    <property type="entry name" value="Alpha-D-phosphohexomutase, C-terminal domain"/>
    <property type="match status" value="1"/>
</dbReference>
<reference evidence="11 12" key="1">
    <citation type="journal article" date="2016" name="Nat. Commun.">
        <title>Thousands of microbial genomes shed light on interconnected biogeochemical processes in an aquifer system.</title>
        <authorList>
            <person name="Anantharaman K."/>
            <person name="Brown C.T."/>
            <person name="Hug L.A."/>
            <person name="Sharon I."/>
            <person name="Castelle C.J."/>
            <person name="Probst A.J."/>
            <person name="Thomas B.C."/>
            <person name="Singh A."/>
            <person name="Wilkins M.J."/>
            <person name="Karaoz U."/>
            <person name="Brodie E.L."/>
            <person name="Williams K.H."/>
            <person name="Hubbard S.S."/>
            <person name="Banfield J.F."/>
        </authorList>
    </citation>
    <scope>NUCLEOTIDE SEQUENCE [LARGE SCALE GENOMIC DNA]</scope>
</reference>
<evidence type="ECO:0000256" key="1">
    <source>
        <dbReference type="ARBA" id="ARBA00001946"/>
    </source>
</evidence>
<proteinExistence type="inferred from homology"/>
<evidence type="ECO:0000256" key="3">
    <source>
        <dbReference type="ARBA" id="ARBA00022553"/>
    </source>
</evidence>
<dbReference type="Gene3D" id="3.40.120.10">
    <property type="entry name" value="Alpha-D-Glucose-1,6-Bisphosphate, subunit A, domain 3"/>
    <property type="match status" value="3"/>
</dbReference>
<dbReference type="PANTHER" id="PTHR43771">
    <property type="entry name" value="PHOSPHOMANNOMUTASE"/>
    <property type="match status" value="1"/>
</dbReference>
<comment type="cofactor">
    <cofactor evidence="1">
        <name>Mg(2+)</name>
        <dbReference type="ChEBI" id="CHEBI:18420"/>
    </cofactor>
</comment>
<dbReference type="InterPro" id="IPR005841">
    <property type="entry name" value="Alpha-D-phosphohexomutase_SF"/>
</dbReference>
<feature type="domain" description="Alpha-D-phosphohexomutase alpha/beta/alpha" evidence="9">
    <location>
        <begin position="154"/>
        <end position="257"/>
    </location>
</feature>
<evidence type="ECO:0000259" key="9">
    <source>
        <dbReference type="Pfam" id="PF02879"/>
    </source>
</evidence>
<dbReference type="EMBL" id="MHMS01000018">
    <property type="protein sequence ID" value="OGZ31928.1"/>
    <property type="molecule type" value="Genomic_DNA"/>
</dbReference>
<feature type="domain" description="Alpha-D-phosphohexomutase alpha/beta/alpha" evidence="8">
    <location>
        <begin position="6"/>
        <end position="137"/>
    </location>
</feature>
<evidence type="ECO:0000313" key="12">
    <source>
        <dbReference type="Proteomes" id="UP000176787"/>
    </source>
</evidence>
<evidence type="ECO:0000259" key="10">
    <source>
        <dbReference type="Pfam" id="PF02880"/>
    </source>
</evidence>
<evidence type="ECO:0008006" key="13">
    <source>
        <dbReference type="Google" id="ProtNLM"/>
    </source>
</evidence>
<dbReference type="PANTHER" id="PTHR43771:SF1">
    <property type="entry name" value="PHOSPHOMANNOMUTASE"/>
    <property type="match status" value="1"/>
</dbReference>
<dbReference type="InterPro" id="IPR005844">
    <property type="entry name" value="A-D-PHexomutase_a/b/a-I"/>
</dbReference>
<dbReference type="GO" id="GO:0046872">
    <property type="term" value="F:metal ion binding"/>
    <property type="evidence" value="ECO:0007669"/>
    <property type="project" value="UniProtKB-KW"/>
</dbReference>
<evidence type="ECO:0000259" key="8">
    <source>
        <dbReference type="Pfam" id="PF02878"/>
    </source>
</evidence>
<protein>
    <recommendedName>
        <fullName evidence="13">Phosphomannomutase/phosphoglucomutase</fullName>
    </recommendedName>
</protein>
<dbReference type="Pfam" id="PF02878">
    <property type="entry name" value="PGM_PMM_I"/>
    <property type="match status" value="1"/>
</dbReference>
<gene>
    <name evidence="11" type="ORF">A3H02_00365</name>
</gene>
<keyword evidence="3" id="KW-0597">Phosphoprotein</keyword>
<organism evidence="11 12">
    <name type="scientific">Candidatus Niyogibacteria bacterium RIFCSPLOWO2_12_FULL_41_13</name>
    <dbReference type="NCBI Taxonomy" id="1801726"/>
    <lineage>
        <taxon>Bacteria</taxon>
        <taxon>Candidatus Niyogiibacteriota</taxon>
    </lineage>
</organism>
<dbReference type="InterPro" id="IPR036900">
    <property type="entry name" value="A-D-PHexomutase_C_sf"/>
</dbReference>
<dbReference type="Proteomes" id="UP000176787">
    <property type="component" value="Unassembled WGS sequence"/>
</dbReference>
<dbReference type="SUPFAM" id="SSF53738">
    <property type="entry name" value="Phosphoglucomutase, first 3 domains"/>
    <property type="match status" value="3"/>
</dbReference>
<feature type="domain" description="Alpha-D-phosphohexomutase alpha/beta/alpha" evidence="10">
    <location>
        <begin position="263"/>
        <end position="369"/>
    </location>
</feature>
<evidence type="ECO:0000256" key="4">
    <source>
        <dbReference type="ARBA" id="ARBA00022723"/>
    </source>
</evidence>